<dbReference type="KEGG" id="pda:103707351"/>
<feature type="region of interest" description="Disordered" evidence="1">
    <location>
        <begin position="27"/>
        <end position="71"/>
    </location>
</feature>
<feature type="region of interest" description="Disordered" evidence="1">
    <location>
        <begin position="95"/>
        <end position="141"/>
    </location>
</feature>
<feature type="compositionally biased region" description="Basic residues" evidence="1">
    <location>
        <begin position="123"/>
        <end position="134"/>
    </location>
</feature>
<dbReference type="GeneID" id="103707351"/>
<sequence>MEEGKEENADYVLTLFDVYWFHRQILRPSPRPPPPPLPVLPPPLLDREDAESQSSESPPASRRSLLLRRHRRSLSDEDAPLTELRIQTPKLQTILSGKEGLVRDEPRQNGATASGGENWTAATRRRRRRRRRERSGRSSRSLSELQFEEVKGFMDLGFTFSEAEADPRLISIVPGLQQLGKREPGDGEQAAEGSSCASEEVDESAISRPYLSEAWDAPENKLVNWRIPKAADGVVLKDHLRSWAHAVASTVR</sequence>
<reference evidence="2" key="1">
    <citation type="journal article" date="2019" name="Nat. Commun.">
        <title>Genome-wide association mapping of date palm fruit traits.</title>
        <authorList>
            <person name="Hazzouri K.M."/>
            <person name="Gros-Balthazard M."/>
            <person name="Flowers J.M."/>
            <person name="Copetti D."/>
            <person name="Lemansour A."/>
            <person name="Lebrun M."/>
            <person name="Masmoudi K."/>
            <person name="Ferrand S."/>
            <person name="Dhar M.I."/>
            <person name="Fresquez Z.A."/>
            <person name="Rosas U."/>
            <person name="Zhang J."/>
            <person name="Talag J."/>
            <person name="Lee S."/>
            <person name="Kudrna D."/>
            <person name="Powell R.F."/>
            <person name="Leitch I.J."/>
            <person name="Krueger R.R."/>
            <person name="Wing R.A."/>
            <person name="Amiri K.M.A."/>
            <person name="Purugganan M.D."/>
        </authorList>
    </citation>
    <scope>NUCLEOTIDE SEQUENCE [LARGE SCALE GENOMIC DNA]</scope>
    <source>
        <strain evidence="2">cv. Khalas</strain>
    </source>
</reference>
<name>A0A8B7C1Z7_PHODC</name>
<feature type="compositionally biased region" description="Polar residues" evidence="1">
    <location>
        <begin position="109"/>
        <end position="121"/>
    </location>
</feature>
<feature type="compositionally biased region" description="Low complexity" evidence="1">
    <location>
        <begin position="52"/>
        <end position="64"/>
    </location>
</feature>
<dbReference type="OrthoDB" id="1911878at2759"/>
<evidence type="ECO:0000313" key="3">
    <source>
        <dbReference type="RefSeq" id="XP_008790021.1"/>
    </source>
</evidence>
<dbReference type="Proteomes" id="UP000228380">
    <property type="component" value="Chromosome 8"/>
</dbReference>
<dbReference type="RefSeq" id="XP_008790021.1">
    <property type="nucleotide sequence ID" value="XM_008791799.2"/>
</dbReference>
<keyword evidence="2" id="KW-1185">Reference proteome</keyword>
<dbReference type="PANTHER" id="PTHR33785">
    <property type="entry name" value="OS06G0550800 PROTEIN"/>
    <property type="match status" value="1"/>
</dbReference>
<feature type="region of interest" description="Disordered" evidence="1">
    <location>
        <begin position="179"/>
        <end position="198"/>
    </location>
</feature>
<evidence type="ECO:0000313" key="2">
    <source>
        <dbReference type="Proteomes" id="UP000228380"/>
    </source>
</evidence>
<proteinExistence type="predicted"/>
<dbReference type="PANTHER" id="PTHR33785:SF2">
    <property type="entry name" value="DUF1685 DOMAIN-CONTAINING PROTEIN"/>
    <property type="match status" value="1"/>
</dbReference>
<dbReference type="AlphaFoldDB" id="A0A8B7C1Z7"/>
<accession>A0A8B7C1Z7</accession>
<feature type="compositionally biased region" description="Pro residues" evidence="1">
    <location>
        <begin position="29"/>
        <end position="44"/>
    </location>
</feature>
<organism evidence="2 3">
    <name type="scientific">Phoenix dactylifera</name>
    <name type="common">Date palm</name>
    <dbReference type="NCBI Taxonomy" id="42345"/>
    <lineage>
        <taxon>Eukaryota</taxon>
        <taxon>Viridiplantae</taxon>
        <taxon>Streptophyta</taxon>
        <taxon>Embryophyta</taxon>
        <taxon>Tracheophyta</taxon>
        <taxon>Spermatophyta</taxon>
        <taxon>Magnoliopsida</taxon>
        <taxon>Liliopsida</taxon>
        <taxon>Arecaceae</taxon>
        <taxon>Coryphoideae</taxon>
        <taxon>Phoeniceae</taxon>
        <taxon>Phoenix</taxon>
    </lineage>
</organism>
<evidence type="ECO:0000256" key="1">
    <source>
        <dbReference type="SAM" id="MobiDB-lite"/>
    </source>
</evidence>
<gene>
    <name evidence="3" type="primary">LOC103707351</name>
</gene>
<reference evidence="3" key="2">
    <citation type="submission" date="2025-08" db="UniProtKB">
        <authorList>
            <consortium name="RefSeq"/>
        </authorList>
    </citation>
    <scope>IDENTIFICATION</scope>
    <source>
        <tissue evidence="3">Young leaves</tissue>
    </source>
</reference>
<protein>
    <submittedName>
        <fullName evidence="3">Uncharacterized protein LOC103707351</fullName>
    </submittedName>
</protein>